<reference evidence="2" key="1">
    <citation type="journal article" date="2019" name="Int. J. Syst. Evol. Microbiol.">
        <title>The Global Catalogue of Microorganisms (GCM) 10K type strain sequencing project: providing services to taxonomists for standard genome sequencing and annotation.</title>
        <authorList>
            <consortium name="The Broad Institute Genomics Platform"/>
            <consortium name="The Broad Institute Genome Sequencing Center for Infectious Disease"/>
            <person name="Wu L."/>
            <person name="Ma J."/>
        </authorList>
    </citation>
    <scope>NUCLEOTIDE SEQUENCE [LARGE SCALE GENOMIC DNA]</scope>
    <source>
        <strain evidence="2">JCM 11448</strain>
    </source>
</reference>
<proteinExistence type="predicted"/>
<sequence>MRKASCEALPGSAVRTMRRCPEPSGLLQMSQSRIPLIGQRPLLMIVGTRAVTSWMSVEAFQRAIGPKEIHWIDGASHVDLYDRKQYVGPAVEQLAGFFGEHLDQARG</sequence>
<dbReference type="Gene3D" id="3.40.50.1820">
    <property type="entry name" value="alpha/beta hydrolase"/>
    <property type="match status" value="1"/>
</dbReference>
<dbReference type="SUPFAM" id="SSF53474">
    <property type="entry name" value="alpha/beta-Hydrolases"/>
    <property type="match status" value="1"/>
</dbReference>
<organism evidence="1 2">
    <name type="scientific">Streptomyces javensis</name>
    <dbReference type="NCBI Taxonomy" id="114698"/>
    <lineage>
        <taxon>Bacteria</taxon>
        <taxon>Bacillati</taxon>
        <taxon>Actinomycetota</taxon>
        <taxon>Actinomycetes</taxon>
        <taxon>Kitasatosporales</taxon>
        <taxon>Streptomycetaceae</taxon>
        <taxon>Streptomyces</taxon>
        <taxon>Streptomyces violaceusniger group</taxon>
    </lineage>
</organism>
<dbReference type="PANTHER" id="PTHR47751:SF1">
    <property type="entry name" value="SUPERFAMILY HYDROLASE, PUTATIVE (AFU_ORTHOLOGUE AFUA_2G16580)-RELATED"/>
    <property type="match status" value="1"/>
</dbReference>
<dbReference type="InterPro" id="IPR051411">
    <property type="entry name" value="Polyketide_trans_af380"/>
</dbReference>
<evidence type="ECO:0000313" key="1">
    <source>
        <dbReference type="EMBL" id="GAA1251116.1"/>
    </source>
</evidence>
<dbReference type="PANTHER" id="PTHR47751">
    <property type="entry name" value="SUPERFAMILY HYDROLASE, PUTATIVE (AFU_ORTHOLOGUE AFUA_2G16580)-RELATED"/>
    <property type="match status" value="1"/>
</dbReference>
<evidence type="ECO:0008006" key="3">
    <source>
        <dbReference type="Google" id="ProtNLM"/>
    </source>
</evidence>
<name>A0ABP4H7Y1_9ACTN</name>
<protein>
    <recommendedName>
        <fullName evidence="3">Alpha/beta hydrolase</fullName>
    </recommendedName>
</protein>
<gene>
    <name evidence="1" type="ORF">GCM10009579_06140</name>
</gene>
<accession>A0ABP4H7Y1</accession>
<dbReference type="InterPro" id="IPR029058">
    <property type="entry name" value="AB_hydrolase_fold"/>
</dbReference>
<comment type="caution">
    <text evidence="1">The sequence shown here is derived from an EMBL/GenBank/DDBJ whole genome shotgun (WGS) entry which is preliminary data.</text>
</comment>
<dbReference type="EMBL" id="BAAAIH010000002">
    <property type="protein sequence ID" value="GAA1251116.1"/>
    <property type="molecule type" value="Genomic_DNA"/>
</dbReference>
<keyword evidence="2" id="KW-1185">Reference proteome</keyword>
<dbReference type="Proteomes" id="UP001500282">
    <property type="component" value="Unassembled WGS sequence"/>
</dbReference>
<evidence type="ECO:0000313" key="2">
    <source>
        <dbReference type="Proteomes" id="UP001500282"/>
    </source>
</evidence>